<evidence type="ECO:0000256" key="3">
    <source>
        <dbReference type="ARBA" id="ARBA00022801"/>
    </source>
</evidence>
<dbReference type="EMBL" id="CP099490">
    <property type="protein sequence ID" value="USQ75693.1"/>
    <property type="molecule type" value="Genomic_DNA"/>
</dbReference>
<keyword evidence="5" id="KW-0012">Acyltransferase</keyword>
<dbReference type="Pfam" id="PF01019">
    <property type="entry name" value="G_glu_transpept"/>
    <property type="match status" value="2"/>
</dbReference>
<dbReference type="GO" id="GO:0103068">
    <property type="term" value="F:leukotriene C4 gamma-glutamyl transferase activity"/>
    <property type="evidence" value="ECO:0007669"/>
    <property type="project" value="UniProtKB-EC"/>
</dbReference>
<dbReference type="PRINTS" id="PR01210">
    <property type="entry name" value="GGTRANSPTASE"/>
</dbReference>
<protein>
    <submittedName>
        <fullName evidence="5">Gamma-glutamyltransferase</fullName>
        <ecNumber evidence="5">2.3.2.2</ecNumber>
    </submittedName>
</protein>
<gene>
    <name evidence="5" type="ORF">NF557_13885</name>
</gene>
<accession>A0ABY4YH70</accession>
<evidence type="ECO:0000256" key="2">
    <source>
        <dbReference type="ARBA" id="ARBA00022679"/>
    </source>
</evidence>
<evidence type="ECO:0000256" key="4">
    <source>
        <dbReference type="ARBA" id="ARBA00023145"/>
    </source>
</evidence>
<keyword evidence="6" id="KW-1185">Reference proteome</keyword>
<keyword evidence="2 5" id="KW-0808">Transferase</keyword>
<dbReference type="PANTHER" id="PTHR43199">
    <property type="entry name" value="GLUTATHIONE HYDROLASE"/>
    <property type="match status" value="1"/>
</dbReference>
<dbReference type="InterPro" id="IPR051792">
    <property type="entry name" value="GGT_bact"/>
</dbReference>
<organism evidence="5 6">
    <name type="scientific">Ornithinimicrobium cryptoxanthini</name>
    <dbReference type="NCBI Taxonomy" id="2934161"/>
    <lineage>
        <taxon>Bacteria</taxon>
        <taxon>Bacillati</taxon>
        <taxon>Actinomycetota</taxon>
        <taxon>Actinomycetes</taxon>
        <taxon>Micrococcales</taxon>
        <taxon>Ornithinimicrobiaceae</taxon>
        <taxon>Ornithinimicrobium</taxon>
    </lineage>
</organism>
<name>A0ABY4YH70_9MICO</name>
<dbReference type="SUPFAM" id="SSF56235">
    <property type="entry name" value="N-terminal nucleophile aminohydrolases (Ntn hydrolases)"/>
    <property type="match status" value="1"/>
</dbReference>
<dbReference type="EC" id="2.3.2.2" evidence="5"/>
<dbReference type="Gene3D" id="3.60.20.40">
    <property type="match status" value="1"/>
</dbReference>
<keyword evidence="4" id="KW-0865">Zymogen</keyword>
<evidence type="ECO:0000256" key="1">
    <source>
        <dbReference type="ARBA" id="ARBA00009381"/>
    </source>
</evidence>
<dbReference type="InterPro" id="IPR029055">
    <property type="entry name" value="Ntn_hydrolases_N"/>
</dbReference>
<dbReference type="PANTHER" id="PTHR43199:SF1">
    <property type="entry name" value="GLUTATHIONE HYDROLASE PROENZYME"/>
    <property type="match status" value="1"/>
</dbReference>
<evidence type="ECO:0000313" key="6">
    <source>
        <dbReference type="Proteomes" id="UP001056535"/>
    </source>
</evidence>
<comment type="similarity">
    <text evidence="1">Belongs to the gamma-glutamyltransferase family.</text>
</comment>
<sequence>MTRRAAIAAPNPSATQAGLHALGAGGNAVDGAIAAMITATATEPGIISPLAGAFINIWPAEGDPVVIDGNVEMPGRGADPARFGSGLIECVTTYGGGLTTYAGPGSVATPGMFAGMGLAHERFGAAPWGELLGVAAMITADGFQLSHTAASYFELVAHTIFAWDPTTRGIYTHDATAWAPGHLIRDDALVATLRQIGEEGAASVYTGDIAARIVADMDERGGLLTARDLAEYRPVVRTPLRTTLGAWDLSANPPPAIGGAVLTAMLRLLGDVKERVSPAHAARVMKDVLDLRLHRVDVADDLEVAGHELLETIASLGAVGLPTSQDTAHVSVVDSDGNACAITASSGYGSGMSVGGTGMLGNNALGEPELNRRGLHALAPGTRLASNMAPTTGRHRDGTVLSIGTPGADRITTALLQVLVHFCLHGETLQYAVDAPRLHVRHLDDGGVRIDFEESAELEEALTGLVGRSSGAVVPLHAHERRAMYFGGVGAALRTPEGELTAVADPRRDSATVVG</sequence>
<dbReference type="RefSeq" id="WP_252620124.1">
    <property type="nucleotide sequence ID" value="NZ_CP099490.1"/>
</dbReference>
<evidence type="ECO:0000313" key="5">
    <source>
        <dbReference type="EMBL" id="USQ75693.1"/>
    </source>
</evidence>
<proteinExistence type="inferred from homology"/>
<keyword evidence="3" id="KW-0378">Hydrolase</keyword>
<reference evidence="5" key="1">
    <citation type="submission" date="2022-06" db="EMBL/GenBank/DDBJ databases">
        <title>Ornithinimicrobium JY.X270.</title>
        <authorList>
            <person name="Huang Y."/>
        </authorList>
    </citation>
    <scope>NUCLEOTIDE SEQUENCE</scope>
    <source>
        <strain evidence="5">JY.X270</strain>
    </source>
</reference>
<dbReference type="Proteomes" id="UP001056535">
    <property type="component" value="Chromosome"/>
</dbReference>
<dbReference type="InterPro" id="IPR043137">
    <property type="entry name" value="GGT_ssub_C"/>
</dbReference>